<dbReference type="InterPro" id="IPR036856">
    <property type="entry name" value="Ald_Oxase/Xan_DH_a/b_sf"/>
</dbReference>
<feature type="domain" description="Aldehyde oxidase/xanthine dehydrogenase a/b hammerhead" evidence="1">
    <location>
        <begin position="16"/>
        <end position="127"/>
    </location>
</feature>
<dbReference type="Proteomes" id="UP000034883">
    <property type="component" value="Chromosome"/>
</dbReference>
<accession>A0A0F6W0K7</accession>
<dbReference type="RefSeq" id="WP_053231730.1">
    <property type="nucleotide sequence ID" value="NZ_CP011125.1"/>
</dbReference>
<dbReference type="Gene3D" id="3.90.1170.50">
    <property type="entry name" value="Aldehyde oxidase/xanthine dehydrogenase, a/b hammerhead"/>
    <property type="match status" value="1"/>
</dbReference>
<proteinExistence type="predicted"/>
<dbReference type="PANTHER" id="PTHR11908:SF123">
    <property type="entry name" value="ALDEHYDE OXIDOREDUCTASE MOLYBDENUM-BINDING SUBUNIT PAOC"/>
    <property type="match status" value="1"/>
</dbReference>
<evidence type="ECO:0000313" key="2">
    <source>
        <dbReference type="EMBL" id="AKF04380.1"/>
    </source>
</evidence>
<dbReference type="STRING" id="927083.DB32_001529"/>
<dbReference type="AlphaFoldDB" id="A0A0F6W0K7"/>
<keyword evidence="3" id="KW-1185">Reference proteome</keyword>
<dbReference type="InterPro" id="IPR000674">
    <property type="entry name" value="Ald_Oxase/Xan_DH_a/b"/>
</dbReference>
<dbReference type="InterPro" id="IPR046867">
    <property type="entry name" value="AldOxase/xan_DH_MoCoBD2"/>
</dbReference>
<evidence type="ECO:0000259" key="1">
    <source>
        <dbReference type="SMART" id="SM01008"/>
    </source>
</evidence>
<dbReference type="OrthoDB" id="9775084at2"/>
<dbReference type="Pfam" id="PF02738">
    <property type="entry name" value="MoCoBD_1"/>
    <property type="match status" value="1"/>
</dbReference>
<dbReference type="SMART" id="SM01008">
    <property type="entry name" value="Ald_Xan_dh_C"/>
    <property type="match status" value="1"/>
</dbReference>
<dbReference type="PANTHER" id="PTHR11908">
    <property type="entry name" value="XANTHINE DEHYDROGENASE"/>
    <property type="match status" value="1"/>
</dbReference>
<dbReference type="SUPFAM" id="SSF56003">
    <property type="entry name" value="Molybdenum cofactor-binding domain"/>
    <property type="match status" value="1"/>
</dbReference>
<organism evidence="2 3">
    <name type="scientific">Sandaracinus amylolyticus</name>
    <dbReference type="NCBI Taxonomy" id="927083"/>
    <lineage>
        <taxon>Bacteria</taxon>
        <taxon>Pseudomonadati</taxon>
        <taxon>Myxococcota</taxon>
        <taxon>Polyangia</taxon>
        <taxon>Polyangiales</taxon>
        <taxon>Sandaracinaceae</taxon>
        <taxon>Sandaracinus</taxon>
    </lineage>
</organism>
<dbReference type="InterPro" id="IPR016208">
    <property type="entry name" value="Ald_Oxase/xanthine_DH-like"/>
</dbReference>
<dbReference type="Gene3D" id="3.30.365.10">
    <property type="entry name" value="Aldehyde oxidase/xanthine dehydrogenase, molybdopterin binding domain"/>
    <property type="match status" value="4"/>
</dbReference>
<evidence type="ECO:0000313" key="3">
    <source>
        <dbReference type="Proteomes" id="UP000034883"/>
    </source>
</evidence>
<dbReference type="InterPro" id="IPR037165">
    <property type="entry name" value="AldOxase/xan_DH_Mopterin-bd_sf"/>
</dbReference>
<dbReference type="GO" id="GO:0005506">
    <property type="term" value="F:iron ion binding"/>
    <property type="evidence" value="ECO:0007669"/>
    <property type="project" value="InterPro"/>
</dbReference>
<gene>
    <name evidence="2" type="ORF">DB32_001529</name>
</gene>
<dbReference type="InterPro" id="IPR008274">
    <property type="entry name" value="AldOxase/xan_DH_MoCoBD1"/>
</dbReference>
<dbReference type="Pfam" id="PF01315">
    <property type="entry name" value="Ald_Xan_dh_C"/>
    <property type="match status" value="1"/>
</dbReference>
<dbReference type="GO" id="GO:0016491">
    <property type="term" value="F:oxidoreductase activity"/>
    <property type="evidence" value="ECO:0007669"/>
    <property type="project" value="InterPro"/>
</dbReference>
<name>A0A0F6W0K7_9BACT</name>
<sequence length="708" mass="75796">MIGAPLSRVEGPLKVSGRATYGYEDWSFGPTLYGFVVEATIARGRITSIDTSVAERAPGVRRVLTHRDAPPQGEPDPSASSYARAMPVLKDTEIRAFAQPVALVVARTFEDARAAARLVRITYEITPGEYELDEPGAPEIEQKSVNAGYSADSSIGDLDGALASAPVVLDRVYTTPYAFSLPMETHACIAAWDGDTVIAHCSTQIVADARQRIASTLRLDPEKVRVLSRYVGGGFGSKLGVSVETILAVMAARIVGEPVKVTLTRQQMFHLTGHRPASRQRVRLGASRDGRLHAFGHDAVQKQTRGSDYVEQTATAGRSLYAAPNRRTTHRSIALDLPVAGDVRAPGEAPGLFAIESAMDELAYTLDVDPIALRIANEPTIHPELNIPYSDRRMVECMREGARRFDWNRRARIPASTRDGRWLVGLGMAAAIRPHYQSESHVRVRVEPDGTVRVQCDMTDIGTGTYTVLAQTASEALGVPVDRVRVELGDSALPRTAGSGGSWGATNSCTALLRACRTLREKLGAPSGDVRAHVGASAVDAIGSVPEQTEEPSFSKSSIASYGAHFAEIGVDVDTGEVRLRRMLGVFDVGRVFNAKTARSQLIGGMIWGVSMALHEEGLVDPRVGAFVNRDFAQYLVPVHADIPAVDAIILDGFDGAANELGAKGVGEVGNCGASAAIANAVYSATGVRVRDLPITIEKLLPHLPARS</sequence>
<reference evidence="2 3" key="1">
    <citation type="submission" date="2015-03" db="EMBL/GenBank/DDBJ databases">
        <title>Genome assembly of Sandaracinus amylolyticus DSM 53668.</title>
        <authorList>
            <person name="Sharma G."/>
            <person name="Subramanian S."/>
        </authorList>
    </citation>
    <scope>NUCLEOTIDE SEQUENCE [LARGE SCALE GENOMIC DNA]</scope>
    <source>
        <strain evidence="2 3">DSM 53668</strain>
    </source>
</reference>
<dbReference type="KEGG" id="samy:DB32_001529"/>
<dbReference type="SUPFAM" id="SSF54665">
    <property type="entry name" value="CO dehydrogenase molybdoprotein N-domain-like"/>
    <property type="match status" value="1"/>
</dbReference>
<dbReference type="EMBL" id="CP011125">
    <property type="protein sequence ID" value="AKF04380.1"/>
    <property type="molecule type" value="Genomic_DNA"/>
</dbReference>
<dbReference type="Pfam" id="PF20256">
    <property type="entry name" value="MoCoBD_2"/>
    <property type="match status" value="1"/>
</dbReference>
<protein>
    <submittedName>
        <fullName evidence="2">Periplasmic aromatic aldehyde oxidoreductase, molybdenum binding subunit YagR</fullName>
    </submittedName>
</protein>